<feature type="non-terminal residue" evidence="6">
    <location>
        <position position="1"/>
    </location>
</feature>
<keyword evidence="2" id="KW-0479">Metal-binding</keyword>
<dbReference type="PANTHER" id="PTHR11228">
    <property type="entry name" value="RADICAL SAM DOMAIN PROTEIN"/>
    <property type="match status" value="1"/>
</dbReference>
<evidence type="ECO:0000313" key="6">
    <source>
        <dbReference type="EMBL" id="SVB85246.1"/>
    </source>
</evidence>
<dbReference type="SFLD" id="SFLDS00029">
    <property type="entry name" value="Radical_SAM"/>
    <property type="match status" value="1"/>
</dbReference>
<reference evidence="6" key="1">
    <citation type="submission" date="2018-05" db="EMBL/GenBank/DDBJ databases">
        <authorList>
            <person name="Lanie J.A."/>
            <person name="Ng W.-L."/>
            <person name="Kazmierczak K.M."/>
            <person name="Andrzejewski T.M."/>
            <person name="Davidsen T.M."/>
            <person name="Wayne K.J."/>
            <person name="Tettelin H."/>
            <person name="Glass J.I."/>
            <person name="Rusch D."/>
            <person name="Podicherti R."/>
            <person name="Tsui H.-C.T."/>
            <person name="Winkler M.E."/>
        </authorList>
    </citation>
    <scope>NUCLEOTIDE SEQUENCE</scope>
</reference>
<proteinExistence type="predicted"/>
<dbReference type="PANTHER" id="PTHR11228:SF7">
    <property type="entry name" value="PQQA PEPTIDE CYCLASE"/>
    <property type="match status" value="1"/>
</dbReference>
<dbReference type="PROSITE" id="PS51918">
    <property type="entry name" value="RADICAL_SAM"/>
    <property type="match status" value="1"/>
</dbReference>
<dbReference type="GO" id="GO:0046872">
    <property type="term" value="F:metal ion binding"/>
    <property type="evidence" value="ECO:0007669"/>
    <property type="project" value="UniProtKB-KW"/>
</dbReference>
<dbReference type="InterPro" id="IPR013785">
    <property type="entry name" value="Aldolase_TIM"/>
</dbReference>
<gene>
    <name evidence="6" type="ORF">METZ01_LOCUS238100</name>
</gene>
<dbReference type="InterPro" id="IPR023885">
    <property type="entry name" value="4Fe4S-binding_SPASM_dom"/>
</dbReference>
<name>A0A382HD84_9ZZZZ</name>
<dbReference type="SFLD" id="SFLDG01067">
    <property type="entry name" value="SPASM/twitch_domain_containing"/>
    <property type="match status" value="1"/>
</dbReference>
<evidence type="ECO:0000256" key="4">
    <source>
        <dbReference type="ARBA" id="ARBA00023014"/>
    </source>
</evidence>
<feature type="domain" description="Radical SAM core" evidence="5">
    <location>
        <begin position="96"/>
        <end position="313"/>
    </location>
</feature>
<keyword evidence="1" id="KW-0949">S-adenosyl-L-methionine</keyword>
<feature type="non-terminal residue" evidence="6">
    <location>
        <position position="435"/>
    </location>
</feature>
<accession>A0A382HD84</accession>
<evidence type="ECO:0000256" key="1">
    <source>
        <dbReference type="ARBA" id="ARBA00022691"/>
    </source>
</evidence>
<evidence type="ECO:0000256" key="3">
    <source>
        <dbReference type="ARBA" id="ARBA00023004"/>
    </source>
</evidence>
<evidence type="ECO:0000256" key="2">
    <source>
        <dbReference type="ARBA" id="ARBA00022723"/>
    </source>
</evidence>
<dbReference type="Gene3D" id="3.20.20.70">
    <property type="entry name" value="Aldolase class I"/>
    <property type="match status" value="1"/>
</dbReference>
<dbReference type="GO" id="GO:0003824">
    <property type="term" value="F:catalytic activity"/>
    <property type="evidence" value="ECO:0007669"/>
    <property type="project" value="InterPro"/>
</dbReference>
<dbReference type="Pfam" id="PF04055">
    <property type="entry name" value="Radical_SAM"/>
    <property type="match status" value="1"/>
</dbReference>
<dbReference type="InterPro" id="IPR007197">
    <property type="entry name" value="rSAM"/>
</dbReference>
<dbReference type="Pfam" id="PF13186">
    <property type="entry name" value="SPASM"/>
    <property type="match status" value="1"/>
</dbReference>
<dbReference type="AlphaFoldDB" id="A0A382HD84"/>
<dbReference type="CDD" id="cd21109">
    <property type="entry name" value="SPASM"/>
    <property type="match status" value="1"/>
</dbReference>
<keyword evidence="3" id="KW-0408">Iron</keyword>
<evidence type="ECO:0000259" key="5">
    <source>
        <dbReference type="PROSITE" id="PS51918"/>
    </source>
</evidence>
<protein>
    <recommendedName>
        <fullName evidence="5">Radical SAM core domain-containing protein</fullName>
    </recommendedName>
</protein>
<dbReference type="CDD" id="cd01335">
    <property type="entry name" value="Radical_SAM"/>
    <property type="match status" value="1"/>
</dbReference>
<sequence>MNQNIELNKEEQSVLIGSSLLIGAKEKIFDRNAYMVNHMSENVAYLSAIESNNQTTKDELLVLFQNKYINYRKSWHNQSKECFEKASYGPDLLNQGYIPLCIDIETAAICDLACPFCYRESLATPDKIISEKLFKNIVDQAAEMGVPSMKFNYRGEPLMHPKLHKMINYAKKKGILETIINTNATYLTEETSKRLIDSGLDFMIYSFDGGTKETYEKMRPGRFKKNKFEDVYNNIVGFSNVRENMNAKFPRTKVQMILTKEAYPEQASFFDLFHNFVDEVTVTQYSERGGNIEDLNASDKKRYKKLCNDLNLPDNSPYLKKSDGSISISDSRVPCGQPYQRMFVTYDGRVAMCCEDWGAMHPIGYVSDESFNDEDGDKKLVLDRIKGGRKGFELMSDAIMPPKHNKPKKMIQTLSQIWTGDEVEKVRKAHGNNKA</sequence>
<dbReference type="GO" id="GO:0051536">
    <property type="term" value="F:iron-sulfur cluster binding"/>
    <property type="evidence" value="ECO:0007669"/>
    <property type="project" value="UniProtKB-KW"/>
</dbReference>
<dbReference type="EMBL" id="UINC01060589">
    <property type="protein sequence ID" value="SVB85246.1"/>
    <property type="molecule type" value="Genomic_DNA"/>
</dbReference>
<dbReference type="InterPro" id="IPR058240">
    <property type="entry name" value="rSAM_sf"/>
</dbReference>
<dbReference type="SUPFAM" id="SSF102114">
    <property type="entry name" value="Radical SAM enzymes"/>
    <property type="match status" value="1"/>
</dbReference>
<organism evidence="6">
    <name type="scientific">marine metagenome</name>
    <dbReference type="NCBI Taxonomy" id="408172"/>
    <lineage>
        <taxon>unclassified sequences</taxon>
        <taxon>metagenomes</taxon>
        <taxon>ecological metagenomes</taxon>
    </lineage>
</organism>
<keyword evidence="4" id="KW-0411">Iron-sulfur</keyword>
<dbReference type="InterPro" id="IPR050377">
    <property type="entry name" value="Radical_SAM_PqqE_MftC-like"/>
</dbReference>